<dbReference type="SUPFAM" id="SSF46689">
    <property type="entry name" value="Homeodomain-like"/>
    <property type="match status" value="2"/>
</dbReference>
<dbReference type="SMART" id="SM00342">
    <property type="entry name" value="HTH_ARAC"/>
    <property type="match status" value="1"/>
</dbReference>
<dbReference type="InterPro" id="IPR018062">
    <property type="entry name" value="HTH_AraC-typ_CS"/>
</dbReference>
<dbReference type="PANTHER" id="PTHR43280:SF28">
    <property type="entry name" value="HTH-TYPE TRANSCRIPTIONAL ACTIVATOR RHAS"/>
    <property type="match status" value="1"/>
</dbReference>
<keyword evidence="3" id="KW-0804">Transcription</keyword>
<gene>
    <name evidence="5" type="ORF">bsdcttw_09330</name>
</gene>
<dbReference type="InterPro" id="IPR018060">
    <property type="entry name" value="HTH_AraC"/>
</dbReference>
<dbReference type="InterPro" id="IPR014710">
    <property type="entry name" value="RmlC-like_jellyroll"/>
</dbReference>
<dbReference type="Pfam" id="PF07883">
    <property type="entry name" value="Cupin_2"/>
    <property type="match status" value="1"/>
</dbReference>
<dbReference type="EMBL" id="AP023368">
    <property type="protein sequence ID" value="BCJ97892.1"/>
    <property type="molecule type" value="Genomic_DNA"/>
</dbReference>
<dbReference type="InterPro" id="IPR011051">
    <property type="entry name" value="RmlC_Cupin_sf"/>
</dbReference>
<dbReference type="PROSITE" id="PS01124">
    <property type="entry name" value="HTH_ARAC_FAMILY_2"/>
    <property type="match status" value="1"/>
</dbReference>
<dbReference type="Gene3D" id="1.10.10.60">
    <property type="entry name" value="Homeodomain-like"/>
    <property type="match status" value="2"/>
</dbReference>
<sequence length="310" mass="36370">MNDRKKALLFEKVTHITGTQPYSIHHTMISPGEASVLYLHWHNEMEFFYLGTGAVSFYIEEEKYLLNAGEGIFIPPGLLHRAEDEKKAGCEFHALVFSVSFLSDYFMNLHYAEYLYPVMHYGLRCSLHLKPAVEWHHEILSLLKESFEFPLGAQKTWELRLHGMLLIMWQCLYNYHLSAIDSIKNLTRLTEQLKPSLDFIQNYFNEDITLKRLSSESHLSEGQFCRLFKQLTGFSPFAYLNRCRIIKSCEYLVRTDKKIAEIAFLCGYNNISFYNREFLRYMKVKPSVYRKNVERNESGIEPPVNAEISK</sequence>
<dbReference type="InterPro" id="IPR009057">
    <property type="entry name" value="Homeodomain-like_sf"/>
</dbReference>
<dbReference type="KEGG" id="acht:bsdcttw_09330"/>
<dbReference type="PROSITE" id="PS00041">
    <property type="entry name" value="HTH_ARAC_FAMILY_1"/>
    <property type="match status" value="1"/>
</dbReference>
<feature type="domain" description="HTH araC/xylS-type" evidence="4">
    <location>
        <begin position="194"/>
        <end position="292"/>
    </location>
</feature>
<evidence type="ECO:0000256" key="3">
    <source>
        <dbReference type="ARBA" id="ARBA00023163"/>
    </source>
</evidence>
<evidence type="ECO:0000256" key="2">
    <source>
        <dbReference type="ARBA" id="ARBA00023125"/>
    </source>
</evidence>
<dbReference type="Pfam" id="PF12833">
    <property type="entry name" value="HTH_18"/>
    <property type="match status" value="1"/>
</dbReference>
<dbReference type="Gene3D" id="2.60.120.10">
    <property type="entry name" value="Jelly Rolls"/>
    <property type="match status" value="1"/>
</dbReference>
<evidence type="ECO:0000313" key="5">
    <source>
        <dbReference type="EMBL" id="BCJ97892.1"/>
    </source>
</evidence>
<organism evidence="5 6">
    <name type="scientific">Anaerocolumna chitinilytica</name>
    <dbReference type="NCBI Taxonomy" id="1727145"/>
    <lineage>
        <taxon>Bacteria</taxon>
        <taxon>Bacillati</taxon>
        <taxon>Bacillota</taxon>
        <taxon>Clostridia</taxon>
        <taxon>Lachnospirales</taxon>
        <taxon>Lachnospiraceae</taxon>
        <taxon>Anaerocolumna</taxon>
    </lineage>
</organism>
<dbReference type="SUPFAM" id="SSF51182">
    <property type="entry name" value="RmlC-like cupins"/>
    <property type="match status" value="1"/>
</dbReference>
<dbReference type="AlphaFoldDB" id="A0A7I8DHT7"/>
<keyword evidence="6" id="KW-1185">Reference proteome</keyword>
<dbReference type="GO" id="GO:0003700">
    <property type="term" value="F:DNA-binding transcription factor activity"/>
    <property type="evidence" value="ECO:0007669"/>
    <property type="project" value="InterPro"/>
</dbReference>
<reference evidence="5 6" key="2">
    <citation type="submission" date="2020-08" db="EMBL/GenBank/DDBJ databases">
        <authorList>
            <person name="Ueki A."/>
            <person name="Tonouchi A."/>
        </authorList>
    </citation>
    <scope>NUCLEOTIDE SEQUENCE [LARGE SCALE GENOMIC DNA]</scope>
    <source>
        <strain evidence="5 6">CTTW</strain>
    </source>
</reference>
<dbReference type="GO" id="GO:0043565">
    <property type="term" value="F:sequence-specific DNA binding"/>
    <property type="evidence" value="ECO:0007669"/>
    <property type="project" value="InterPro"/>
</dbReference>
<name>A0A7I8DHT7_9FIRM</name>
<reference evidence="5 6" key="1">
    <citation type="submission" date="2020-08" db="EMBL/GenBank/DDBJ databases">
        <title>Draft genome sequencing of an Anaerocolumna strain isolated from anoxic soil subjected to BSD treatment.</title>
        <authorList>
            <person name="Uek A."/>
            <person name="Tonouchi A."/>
        </authorList>
    </citation>
    <scope>NUCLEOTIDE SEQUENCE [LARGE SCALE GENOMIC DNA]</scope>
    <source>
        <strain evidence="5 6">CTTW</strain>
    </source>
</reference>
<evidence type="ECO:0000259" key="4">
    <source>
        <dbReference type="PROSITE" id="PS01124"/>
    </source>
</evidence>
<protein>
    <submittedName>
        <fullName evidence="5">AraC family transcriptional regulator</fullName>
    </submittedName>
</protein>
<keyword evidence="1" id="KW-0805">Transcription regulation</keyword>
<proteinExistence type="predicted"/>
<dbReference type="PANTHER" id="PTHR43280">
    <property type="entry name" value="ARAC-FAMILY TRANSCRIPTIONAL REGULATOR"/>
    <property type="match status" value="1"/>
</dbReference>
<dbReference type="InterPro" id="IPR013096">
    <property type="entry name" value="Cupin_2"/>
</dbReference>
<evidence type="ECO:0000256" key="1">
    <source>
        <dbReference type="ARBA" id="ARBA00023015"/>
    </source>
</evidence>
<keyword evidence="2" id="KW-0238">DNA-binding</keyword>
<evidence type="ECO:0000313" key="6">
    <source>
        <dbReference type="Proteomes" id="UP000515703"/>
    </source>
</evidence>
<accession>A0A7I8DHT7</accession>
<dbReference type="RefSeq" id="WP_185258267.1">
    <property type="nucleotide sequence ID" value="NZ_AP023368.1"/>
</dbReference>
<dbReference type="Proteomes" id="UP000515703">
    <property type="component" value="Chromosome"/>
</dbReference>